<dbReference type="InterPro" id="IPR040256">
    <property type="entry name" value="At4g02000-like"/>
</dbReference>
<accession>A0ABR0MGK0</accession>
<dbReference type="Pfam" id="PF14111">
    <property type="entry name" value="DUF4283"/>
    <property type="match status" value="1"/>
</dbReference>
<dbReference type="InterPro" id="IPR025558">
    <property type="entry name" value="DUF4283"/>
</dbReference>
<organism evidence="2 3">
    <name type="scientific">Gossypium arboreum</name>
    <name type="common">Tree cotton</name>
    <name type="synonym">Gossypium nanking</name>
    <dbReference type="NCBI Taxonomy" id="29729"/>
    <lineage>
        <taxon>Eukaryota</taxon>
        <taxon>Viridiplantae</taxon>
        <taxon>Streptophyta</taxon>
        <taxon>Embryophyta</taxon>
        <taxon>Tracheophyta</taxon>
        <taxon>Spermatophyta</taxon>
        <taxon>Magnoliopsida</taxon>
        <taxon>eudicotyledons</taxon>
        <taxon>Gunneridae</taxon>
        <taxon>Pentapetalae</taxon>
        <taxon>rosids</taxon>
        <taxon>malvids</taxon>
        <taxon>Malvales</taxon>
        <taxon>Malvaceae</taxon>
        <taxon>Malvoideae</taxon>
        <taxon>Gossypium</taxon>
    </lineage>
</organism>
<evidence type="ECO:0000259" key="1">
    <source>
        <dbReference type="Pfam" id="PF14111"/>
    </source>
</evidence>
<evidence type="ECO:0000313" key="3">
    <source>
        <dbReference type="Proteomes" id="UP001358586"/>
    </source>
</evidence>
<comment type="caution">
    <text evidence="2">The sequence shown here is derived from an EMBL/GenBank/DDBJ whole genome shotgun (WGS) entry which is preliminary data.</text>
</comment>
<dbReference type="Proteomes" id="UP001358586">
    <property type="component" value="Chromosome 13"/>
</dbReference>
<name>A0ABR0MGK0_GOSAR</name>
<dbReference type="PANTHER" id="PTHR31286:SF173">
    <property type="entry name" value="DUF4283 DOMAIN-CONTAINING PROTEIN"/>
    <property type="match status" value="1"/>
</dbReference>
<protein>
    <recommendedName>
        <fullName evidence="1">DUF4283 domain-containing protein</fullName>
    </recommendedName>
</protein>
<dbReference type="PANTHER" id="PTHR31286">
    <property type="entry name" value="GLYCINE-RICH CELL WALL STRUCTURAL PROTEIN 1.8-LIKE"/>
    <property type="match status" value="1"/>
</dbReference>
<feature type="domain" description="DUF4283" evidence="1">
    <location>
        <begin position="43"/>
        <end position="102"/>
    </location>
</feature>
<evidence type="ECO:0000313" key="2">
    <source>
        <dbReference type="EMBL" id="KAK5772345.1"/>
    </source>
</evidence>
<reference evidence="2 3" key="1">
    <citation type="submission" date="2023-03" db="EMBL/GenBank/DDBJ databases">
        <title>WGS of Gossypium arboreum.</title>
        <authorList>
            <person name="Yu D."/>
        </authorList>
    </citation>
    <scope>NUCLEOTIDE SEQUENCE [LARGE SCALE GENOMIC DNA]</scope>
    <source>
        <tissue evidence="2">Leaf</tissue>
    </source>
</reference>
<keyword evidence="3" id="KW-1185">Reference proteome</keyword>
<sequence length="224" mass="25152">MISVDTPNVDLEFEDGDIFRSTVNGIPAIDFLKRIKRLLVKDMETTIVIKLLGRNIGYGILCNRTSSLWKPSQSFRVIDMKNNYYLVRFQNKVDYEMALTQEEIGSLVGKVAKLDIKINSGVRGQFAMIVVFVDLKKPLTSQVLINKRVQRVKVEALPVVCFTCGKYGYLKNLCSSYLAGRGNDDGRGDASNLVVKEVTPVTTGEAFSPWMVVECKSKRNQVDN</sequence>
<dbReference type="EMBL" id="JARKNE010000013">
    <property type="protein sequence ID" value="KAK5772345.1"/>
    <property type="molecule type" value="Genomic_DNA"/>
</dbReference>
<proteinExistence type="predicted"/>
<gene>
    <name evidence="2" type="ORF">PVK06_048630</name>
</gene>